<sequence>MRIRDDHRIFHVFSCGDGHLLGSLPTKESVKRQRVVYVEHAVPRGTGLLNKGRAEELVRIPGEGSTAIPTEMAKGTSGKGRP</sequence>
<dbReference type="AlphaFoldDB" id="A0A8D2EWK2"/>
<reference evidence="1" key="2">
    <citation type="submission" date="2025-08" db="UniProtKB">
        <authorList>
            <consortium name="Ensembl"/>
        </authorList>
    </citation>
    <scope>IDENTIFICATION</scope>
</reference>
<dbReference type="Ensembl" id="ENSTGET00000014128.1">
    <property type="protein sequence ID" value="ENSTGEP00000011757.1"/>
    <property type="gene ID" value="ENSTGEG00000009577.1"/>
</dbReference>
<reference evidence="1" key="3">
    <citation type="submission" date="2025-09" db="UniProtKB">
        <authorList>
            <consortium name="Ensembl"/>
        </authorList>
    </citation>
    <scope>IDENTIFICATION</scope>
</reference>
<evidence type="ECO:0000313" key="1">
    <source>
        <dbReference type="Ensembl" id="ENSTGEP00000011757.1"/>
    </source>
</evidence>
<organism evidence="1 2">
    <name type="scientific">Theropithecus gelada</name>
    <name type="common">Gelada baboon</name>
    <dbReference type="NCBI Taxonomy" id="9565"/>
    <lineage>
        <taxon>Eukaryota</taxon>
        <taxon>Metazoa</taxon>
        <taxon>Chordata</taxon>
        <taxon>Craniata</taxon>
        <taxon>Vertebrata</taxon>
        <taxon>Euteleostomi</taxon>
        <taxon>Mammalia</taxon>
        <taxon>Eutheria</taxon>
        <taxon>Euarchontoglires</taxon>
        <taxon>Primates</taxon>
        <taxon>Haplorrhini</taxon>
        <taxon>Catarrhini</taxon>
        <taxon>Cercopithecidae</taxon>
        <taxon>Cercopithecinae</taxon>
        <taxon>Theropithecus</taxon>
    </lineage>
</organism>
<name>A0A8D2EWK2_THEGE</name>
<reference evidence="1" key="1">
    <citation type="submission" date="2018-05" db="EMBL/GenBank/DDBJ databases">
        <title>Whole genome of Theropithecus gelada.</title>
        <authorList>
            <person name="Chiou K.L."/>
            <person name="Snyder-Mackler N."/>
        </authorList>
    </citation>
    <scope>NUCLEOTIDE SEQUENCE [LARGE SCALE GENOMIC DNA]</scope>
</reference>
<evidence type="ECO:0000313" key="2">
    <source>
        <dbReference type="Proteomes" id="UP000694411"/>
    </source>
</evidence>
<protein>
    <submittedName>
        <fullName evidence="1">Uncharacterized protein</fullName>
    </submittedName>
</protein>
<keyword evidence="2" id="KW-1185">Reference proteome</keyword>
<accession>A0A8D2EWK2</accession>
<dbReference type="Proteomes" id="UP000694411">
    <property type="component" value="Chromosome 14"/>
</dbReference>
<proteinExistence type="predicted"/>